<dbReference type="InterPro" id="IPR050344">
    <property type="entry name" value="Peptidase_M1_aminopeptidases"/>
</dbReference>
<keyword evidence="5" id="KW-1185">Reference proteome</keyword>
<feature type="domain" description="Peptidase M1 membrane alanine aminopeptidase" evidence="2">
    <location>
        <begin position="1"/>
        <end position="99"/>
    </location>
</feature>
<dbReference type="AlphaFoldDB" id="A0AA36MBD2"/>
<dbReference type="InterPro" id="IPR027268">
    <property type="entry name" value="Peptidase_M4/M1_CTD_sf"/>
</dbReference>
<feature type="domain" description="ERAP1-like C-terminal" evidence="3">
    <location>
        <begin position="181"/>
        <end position="298"/>
    </location>
</feature>
<dbReference type="Pfam" id="PF01433">
    <property type="entry name" value="Peptidase_M1"/>
    <property type="match status" value="1"/>
</dbReference>
<sequence>MQVDASVRSRPISSTIHEFHEIRASFDTISYKKGAAIIAMLRAVIGNKNFRRGLSNYLKKFAYKCTKSENLFQAISEVMDEVEGPNESALDVSNFGTQWTKMMGFPLVTARTLGTKLEIRQQHYFLNTSVQEHEKYRFHRQEYKWDVPIWLTSREGDTTLKWLKTNEPLYVNLESLNLPLIINPHRNGYYRQNYDSAGWKRIARLLKQNHTVLDHYTRYVILCDAFSAAFIGQLDYGIVFELIRYAHAPDRREQHHLPLRAIIDGLDKVSTMYGLEEKDASSIKLYIKSVLSPLYDETVSRLFSQGTEFGQSIEKRHSGLPPRERIAGRMMSERKRWKSVIDIKAAVSLLNLYCRIETGCSSMFRMLFESEVLRGCSGFEKASQCVHIHDSFKGIAYCQGVKELGDAAFRKLDDLLNLEDDADEREKLATGLGCLQNITRLKRKLLEALDTGSYYRQEEIVRLFWSVAKNPLSNEWMLCFCISNWKAIYERVTKYIDWIVRSCFFKVRSHGEMLLIKAFQKSGCNGCDHNAIHMGLEQVEHRIQWIERYSKKVSELAQSELDSLR</sequence>
<dbReference type="EMBL" id="CATQJL010000316">
    <property type="protein sequence ID" value="CAJ0606619.1"/>
    <property type="molecule type" value="Genomic_DNA"/>
</dbReference>
<proteinExistence type="inferred from homology"/>
<protein>
    <submittedName>
        <fullName evidence="4">Uncharacterized protein</fullName>
    </submittedName>
</protein>
<dbReference type="GO" id="GO:0043171">
    <property type="term" value="P:peptide catabolic process"/>
    <property type="evidence" value="ECO:0007669"/>
    <property type="project" value="TreeGrafter"/>
</dbReference>
<accession>A0AA36MBD2</accession>
<evidence type="ECO:0000259" key="3">
    <source>
        <dbReference type="Pfam" id="PF11838"/>
    </source>
</evidence>
<dbReference type="GO" id="GO:0006508">
    <property type="term" value="P:proteolysis"/>
    <property type="evidence" value="ECO:0007669"/>
    <property type="project" value="TreeGrafter"/>
</dbReference>
<dbReference type="GO" id="GO:0070006">
    <property type="term" value="F:metalloaminopeptidase activity"/>
    <property type="evidence" value="ECO:0007669"/>
    <property type="project" value="TreeGrafter"/>
</dbReference>
<dbReference type="PANTHER" id="PTHR11533:SF299">
    <property type="entry name" value="AMINOPEPTIDASE"/>
    <property type="match status" value="1"/>
</dbReference>
<organism evidence="4 5">
    <name type="scientific">Cylicocyclus nassatus</name>
    <name type="common">Nematode worm</name>
    <dbReference type="NCBI Taxonomy" id="53992"/>
    <lineage>
        <taxon>Eukaryota</taxon>
        <taxon>Metazoa</taxon>
        <taxon>Ecdysozoa</taxon>
        <taxon>Nematoda</taxon>
        <taxon>Chromadorea</taxon>
        <taxon>Rhabditida</taxon>
        <taxon>Rhabditina</taxon>
        <taxon>Rhabditomorpha</taxon>
        <taxon>Strongyloidea</taxon>
        <taxon>Strongylidae</taxon>
        <taxon>Cylicocyclus</taxon>
    </lineage>
</organism>
<dbReference type="InterPro" id="IPR014782">
    <property type="entry name" value="Peptidase_M1_dom"/>
</dbReference>
<dbReference type="Gene3D" id="1.25.50.20">
    <property type="match status" value="1"/>
</dbReference>
<dbReference type="Gene3D" id="2.60.40.1910">
    <property type="match status" value="1"/>
</dbReference>
<name>A0AA36MBD2_CYLNA</name>
<dbReference type="GO" id="GO:0008270">
    <property type="term" value="F:zinc ion binding"/>
    <property type="evidence" value="ECO:0007669"/>
    <property type="project" value="InterPro"/>
</dbReference>
<dbReference type="GO" id="GO:0005737">
    <property type="term" value="C:cytoplasm"/>
    <property type="evidence" value="ECO:0007669"/>
    <property type="project" value="TreeGrafter"/>
</dbReference>
<dbReference type="Pfam" id="PF11838">
    <property type="entry name" value="ERAP1_C"/>
    <property type="match status" value="2"/>
</dbReference>
<dbReference type="SUPFAM" id="SSF55486">
    <property type="entry name" value="Metalloproteases ('zincins'), catalytic domain"/>
    <property type="match status" value="1"/>
</dbReference>
<evidence type="ECO:0000256" key="1">
    <source>
        <dbReference type="ARBA" id="ARBA00010136"/>
    </source>
</evidence>
<dbReference type="GO" id="GO:0016020">
    <property type="term" value="C:membrane"/>
    <property type="evidence" value="ECO:0007669"/>
    <property type="project" value="TreeGrafter"/>
</dbReference>
<dbReference type="Proteomes" id="UP001176961">
    <property type="component" value="Unassembled WGS sequence"/>
</dbReference>
<evidence type="ECO:0000259" key="2">
    <source>
        <dbReference type="Pfam" id="PF01433"/>
    </source>
</evidence>
<dbReference type="Gene3D" id="1.10.390.10">
    <property type="entry name" value="Neutral Protease Domain 2"/>
    <property type="match status" value="1"/>
</dbReference>
<feature type="domain" description="ERAP1-like C-terminal" evidence="3">
    <location>
        <begin position="340"/>
        <end position="539"/>
    </location>
</feature>
<comment type="caution">
    <text evidence="4">The sequence shown here is derived from an EMBL/GenBank/DDBJ whole genome shotgun (WGS) entry which is preliminary data.</text>
</comment>
<dbReference type="PANTHER" id="PTHR11533">
    <property type="entry name" value="PROTEASE M1 ZINC METALLOPROTEASE"/>
    <property type="match status" value="1"/>
</dbReference>
<comment type="similarity">
    <text evidence="1">Belongs to the peptidase M1 family.</text>
</comment>
<evidence type="ECO:0000313" key="4">
    <source>
        <dbReference type="EMBL" id="CAJ0606619.1"/>
    </source>
</evidence>
<dbReference type="GO" id="GO:0042277">
    <property type="term" value="F:peptide binding"/>
    <property type="evidence" value="ECO:0007669"/>
    <property type="project" value="TreeGrafter"/>
</dbReference>
<reference evidence="4" key="1">
    <citation type="submission" date="2023-07" db="EMBL/GenBank/DDBJ databases">
        <authorList>
            <consortium name="CYATHOMIX"/>
        </authorList>
    </citation>
    <scope>NUCLEOTIDE SEQUENCE</scope>
    <source>
        <strain evidence="4">N/A</strain>
    </source>
</reference>
<evidence type="ECO:0000313" key="5">
    <source>
        <dbReference type="Proteomes" id="UP001176961"/>
    </source>
</evidence>
<gene>
    <name evidence="4" type="ORF">CYNAS_LOCUS18602</name>
</gene>
<dbReference type="GO" id="GO:0005615">
    <property type="term" value="C:extracellular space"/>
    <property type="evidence" value="ECO:0007669"/>
    <property type="project" value="TreeGrafter"/>
</dbReference>
<dbReference type="InterPro" id="IPR024571">
    <property type="entry name" value="ERAP1-like_C_dom"/>
</dbReference>